<proteinExistence type="predicted"/>
<dbReference type="Proteomes" id="UP001153555">
    <property type="component" value="Unassembled WGS sequence"/>
</dbReference>
<dbReference type="AlphaFoldDB" id="A0A9N7MBZ0"/>
<comment type="caution">
    <text evidence="2">The sequence shown here is derived from an EMBL/GenBank/DDBJ whole genome shotgun (WGS) entry which is preliminary data.</text>
</comment>
<name>A0A9N7MBZ0_STRHE</name>
<evidence type="ECO:0000256" key="1">
    <source>
        <dbReference type="SAM" id="MobiDB-lite"/>
    </source>
</evidence>
<protein>
    <recommendedName>
        <fullName evidence="4">DUF1639 family protein</fullName>
    </recommendedName>
</protein>
<dbReference type="EMBL" id="CACSLK010000214">
    <property type="protein sequence ID" value="CAA0806028.1"/>
    <property type="molecule type" value="Genomic_DNA"/>
</dbReference>
<feature type="region of interest" description="Disordered" evidence="1">
    <location>
        <begin position="1"/>
        <end position="249"/>
    </location>
</feature>
<evidence type="ECO:0008006" key="4">
    <source>
        <dbReference type="Google" id="ProtNLM"/>
    </source>
</evidence>
<feature type="compositionally biased region" description="Low complexity" evidence="1">
    <location>
        <begin position="39"/>
        <end position="52"/>
    </location>
</feature>
<dbReference type="InterPro" id="IPR012438">
    <property type="entry name" value="DUF1639"/>
</dbReference>
<dbReference type="OrthoDB" id="909814at2759"/>
<sequence>MASTAPAKSQPLHNFTLSHLKWNTDAQSGGQHQRRRSAKSPSPRPAATSASPVRQSPLRVTVSATPPRHQSPLCDSSATPSPREFHVLGDYLGRQWPFPARDHARRTPVAPDTPFYFRRHDPAPESSSSGKGRADSAENQRKDKIDDEIAQEEQKIDEKIEDEDTREVREEGKIVNSNTDEETRIWNLRPRKPIRASLSENWGPARNHSPAMPEKNKGHPSRNVSSSRSGENGDNGQKKGGGEKKQKRKLSLFLSLTKEEIEEDIFSFTGSKPARRPKKRAKNVQKQVDTLYPGAWLISITADSYKVSENSLKG</sequence>
<organism evidence="2 3">
    <name type="scientific">Striga hermonthica</name>
    <name type="common">Purple witchweed</name>
    <name type="synonym">Buchnera hermonthica</name>
    <dbReference type="NCBI Taxonomy" id="68872"/>
    <lineage>
        <taxon>Eukaryota</taxon>
        <taxon>Viridiplantae</taxon>
        <taxon>Streptophyta</taxon>
        <taxon>Embryophyta</taxon>
        <taxon>Tracheophyta</taxon>
        <taxon>Spermatophyta</taxon>
        <taxon>Magnoliopsida</taxon>
        <taxon>eudicotyledons</taxon>
        <taxon>Gunneridae</taxon>
        <taxon>Pentapetalae</taxon>
        <taxon>asterids</taxon>
        <taxon>lamiids</taxon>
        <taxon>Lamiales</taxon>
        <taxon>Orobanchaceae</taxon>
        <taxon>Buchnereae</taxon>
        <taxon>Striga</taxon>
    </lineage>
</organism>
<evidence type="ECO:0000313" key="3">
    <source>
        <dbReference type="Proteomes" id="UP001153555"/>
    </source>
</evidence>
<dbReference type="PANTHER" id="PTHR33130">
    <property type="entry name" value="PUTATIVE (DUF1639)-RELATED"/>
    <property type="match status" value="1"/>
</dbReference>
<feature type="compositionally biased region" description="Polar residues" evidence="1">
    <location>
        <begin position="1"/>
        <end position="17"/>
    </location>
</feature>
<dbReference type="Pfam" id="PF07797">
    <property type="entry name" value="DUF1639"/>
    <property type="match status" value="1"/>
</dbReference>
<keyword evidence="3" id="KW-1185">Reference proteome</keyword>
<dbReference type="PANTHER" id="PTHR33130:SF40">
    <property type="entry name" value="CHROMOGRANIN (DUF1639)"/>
    <property type="match status" value="1"/>
</dbReference>
<evidence type="ECO:0000313" key="2">
    <source>
        <dbReference type="EMBL" id="CAA0806028.1"/>
    </source>
</evidence>
<feature type="compositionally biased region" description="Basic and acidic residues" evidence="1">
    <location>
        <begin position="132"/>
        <end position="158"/>
    </location>
</feature>
<accession>A0A9N7MBZ0</accession>
<reference evidence="2" key="1">
    <citation type="submission" date="2019-12" db="EMBL/GenBank/DDBJ databases">
        <authorList>
            <person name="Scholes J."/>
        </authorList>
    </citation>
    <scope>NUCLEOTIDE SEQUENCE</scope>
</reference>
<gene>
    <name evidence="2" type="ORF">SHERM_00932</name>
</gene>